<dbReference type="InterPro" id="IPR000719">
    <property type="entry name" value="Prot_kinase_dom"/>
</dbReference>
<name>A0A8S1VPP7_PAROT</name>
<organism evidence="8 9">
    <name type="scientific">Paramecium octaurelia</name>
    <dbReference type="NCBI Taxonomy" id="43137"/>
    <lineage>
        <taxon>Eukaryota</taxon>
        <taxon>Sar</taxon>
        <taxon>Alveolata</taxon>
        <taxon>Ciliophora</taxon>
        <taxon>Intramacronucleata</taxon>
        <taxon>Oligohymenophorea</taxon>
        <taxon>Peniculida</taxon>
        <taxon>Parameciidae</taxon>
        <taxon>Paramecium</taxon>
    </lineage>
</organism>
<evidence type="ECO:0000256" key="4">
    <source>
        <dbReference type="ARBA" id="ARBA00022777"/>
    </source>
</evidence>
<evidence type="ECO:0000313" key="9">
    <source>
        <dbReference type="Proteomes" id="UP000683925"/>
    </source>
</evidence>
<dbReference type="GO" id="GO:0005634">
    <property type="term" value="C:nucleus"/>
    <property type="evidence" value="ECO:0007669"/>
    <property type="project" value="TreeGrafter"/>
</dbReference>
<keyword evidence="3" id="KW-0547">Nucleotide-binding</keyword>
<dbReference type="GO" id="GO:0004674">
    <property type="term" value="F:protein serine/threonine kinase activity"/>
    <property type="evidence" value="ECO:0007669"/>
    <property type="project" value="UniProtKB-KW"/>
</dbReference>
<sequence length="458" mass="54720">MVNSQSQILTLTIESKIKIMIQITQSISYLHSKNLIHRDIKPENFIKISDQFKLIDFGLIKQNLNLFKTATVGTLLFQAPEVLDIWFLAYIFYEIVFGQALFNVQIELKFFNLKINIGQIDDKLKDLLKQMLKYHPQERITLNKVMSILVQYSSIKKHNQQQQQFLKFPIQPEIKYSHHKISQIQEIQFLYKFHNQKNRYKTSIINKQNNQKQLKFIIVTCKFKTINFNNEYKIYSIKQMIARRLGLIFFIINVNLTIRKLITNQDKLRTRKQYSNSRLQNENIKYGINFIRNGKKALFQNKLLFGQSKLTGNKLLEFNIQDTYQQQIMNQQTEKQEIYQNQEWQTLVSKNENQRKQTHNQEENNQKSEDRLILDGEKNELQQQNNQDESNKPFEEIKSQIKNLLIQLQSLDLTPTKNKIKQIQNLNQTSQYLMKKYKPEINAPRLQNQLQVLRVRVK</sequence>
<dbReference type="PANTHER" id="PTHR24345:SF0">
    <property type="entry name" value="CELL CYCLE SERINE_THREONINE-PROTEIN KINASE CDC5_MSD2"/>
    <property type="match status" value="1"/>
</dbReference>
<dbReference type="Proteomes" id="UP000683925">
    <property type="component" value="Unassembled WGS sequence"/>
</dbReference>
<dbReference type="OMA" id="THNQEEN"/>
<keyword evidence="4" id="KW-0418">Kinase</keyword>
<keyword evidence="5" id="KW-0067">ATP-binding</keyword>
<dbReference type="PANTHER" id="PTHR24345">
    <property type="entry name" value="SERINE/THREONINE-PROTEIN KINASE PLK"/>
    <property type="match status" value="1"/>
</dbReference>
<keyword evidence="9" id="KW-1185">Reference proteome</keyword>
<dbReference type="PROSITE" id="PS50011">
    <property type="entry name" value="PROTEIN_KINASE_DOM"/>
    <property type="match status" value="1"/>
</dbReference>
<dbReference type="EMBL" id="CAJJDP010000068">
    <property type="protein sequence ID" value="CAD8177539.1"/>
    <property type="molecule type" value="Genomic_DNA"/>
</dbReference>
<evidence type="ECO:0000256" key="3">
    <source>
        <dbReference type="ARBA" id="ARBA00022741"/>
    </source>
</evidence>
<evidence type="ECO:0000313" key="8">
    <source>
        <dbReference type="EMBL" id="CAD8177539.1"/>
    </source>
</evidence>
<dbReference type="Pfam" id="PF00069">
    <property type="entry name" value="Pkinase"/>
    <property type="match status" value="1"/>
</dbReference>
<keyword evidence="1" id="KW-0723">Serine/threonine-protein kinase</keyword>
<dbReference type="GO" id="GO:0005524">
    <property type="term" value="F:ATP binding"/>
    <property type="evidence" value="ECO:0007669"/>
    <property type="project" value="UniProtKB-KW"/>
</dbReference>
<dbReference type="AlphaFoldDB" id="A0A8S1VPP7"/>
<protein>
    <recommendedName>
        <fullName evidence="7">Protein kinase domain-containing protein</fullName>
    </recommendedName>
</protein>
<proteinExistence type="predicted"/>
<accession>A0A8S1VPP7</accession>
<keyword evidence="6" id="KW-0175">Coiled coil</keyword>
<dbReference type="OrthoDB" id="1732493at2759"/>
<evidence type="ECO:0000256" key="6">
    <source>
        <dbReference type="SAM" id="Coils"/>
    </source>
</evidence>
<keyword evidence="2" id="KW-0808">Transferase</keyword>
<feature type="coiled-coil region" evidence="6">
    <location>
        <begin position="351"/>
        <end position="414"/>
    </location>
</feature>
<evidence type="ECO:0000259" key="7">
    <source>
        <dbReference type="PROSITE" id="PS50011"/>
    </source>
</evidence>
<evidence type="ECO:0000256" key="1">
    <source>
        <dbReference type="ARBA" id="ARBA00022527"/>
    </source>
</evidence>
<feature type="domain" description="Protein kinase" evidence="7">
    <location>
        <begin position="1"/>
        <end position="166"/>
    </location>
</feature>
<evidence type="ECO:0000256" key="2">
    <source>
        <dbReference type="ARBA" id="ARBA00022679"/>
    </source>
</evidence>
<dbReference type="SMART" id="SM00220">
    <property type="entry name" value="S_TKc"/>
    <property type="match status" value="1"/>
</dbReference>
<evidence type="ECO:0000256" key="5">
    <source>
        <dbReference type="ARBA" id="ARBA00022840"/>
    </source>
</evidence>
<comment type="caution">
    <text evidence="8">The sequence shown here is derived from an EMBL/GenBank/DDBJ whole genome shotgun (WGS) entry which is preliminary data.</text>
</comment>
<gene>
    <name evidence="8" type="ORF">POCTA_138.1.T0690081</name>
</gene>
<reference evidence="8" key="1">
    <citation type="submission" date="2021-01" db="EMBL/GenBank/DDBJ databases">
        <authorList>
            <consortium name="Genoscope - CEA"/>
            <person name="William W."/>
        </authorList>
    </citation>
    <scope>NUCLEOTIDE SEQUENCE</scope>
</reference>